<reference evidence="18" key="1">
    <citation type="submission" date="2023-01" db="EMBL/GenBank/DDBJ databases">
        <title>The genome sequence of Kordiimonadaceae bacterium 6D33.</title>
        <authorList>
            <person name="Liu Y."/>
        </authorList>
    </citation>
    <scope>NUCLEOTIDE SEQUENCE</scope>
    <source>
        <strain evidence="18">6D33</strain>
    </source>
</reference>
<keyword evidence="6 15" id="KW-0698">rRNA processing</keyword>
<evidence type="ECO:0000256" key="1">
    <source>
        <dbReference type="ARBA" id="ARBA00000109"/>
    </source>
</evidence>
<keyword evidence="19" id="KW-1185">Reference proteome</keyword>
<evidence type="ECO:0000256" key="3">
    <source>
        <dbReference type="ARBA" id="ARBA00010183"/>
    </source>
</evidence>
<comment type="similarity">
    <text evidence="3">Belongs to the ribonuclease III family.</text>
</comment>
<feature type="binding site" evidence="15">
    <location>
        <position position="113"/>
    </location>
    <ligand>
        <name>Mg(2+)</name>
        <dbReference type="ChEBI" id="CHEBI:18420"/>
    </ligand>
</feature>
<dbReference type="KEGG" id="gso:PH603_08235"/>
<dbReference type="PANTHER" id="PTHR11207">
    <property type="entry name" value="RIBONUCLEASE III"/>
    <property type="match status" value="1"/>
</dbReference>
<keyword evidence="14 15" id="KW-0694">RNA-binding</keyword>
<sequence>MSLHSKVAGYTFTKVSLLDEALTHPSLSGSSNYQRLEFLGDRVLGLVIAEWLLDLFPGEAEGKINRRFTGLVRRETLADMAETLGLVPLIKLNPGAEQEGTRDKAAIRADITEAVIGALYLDGGFPAAKAFIRKHWKPLLDGVPSAAKDNKTQLQEWAQARSLPLPTYEVVSCDGPDHSPVFTIRASIDGVGAAEASGTSKRIAQQSAAEALLETIDGDAA</sequence>
<accession>A0AAF0BMM9</accession>
<dbReference type="InterPro" id="IPR000999">
    <property type="entry name" value="RNase_III_dom"/>
</dbReference>
<comment type="function">
    <text evidence="15">Digests double-stranded RNA. Involved in the processing of primary rRNA transcript to yield the immediate precursors to the large and small rRNAs (23S and 16S). Processes some mRNAs, and tRNAs when they are encoded in the rRNA operon. Processes pre-crRNA and tracrRNA of type II CRISPR loci if present in the organism.</text>
</comment>
<evidence type="ECO:0000256" key="10">
    <source>
        <dbReference type="ARBA" id="ARBA00022723"/>
    </source>
</evidence>
<keyword evidence="7 15" id="KW-0507">mRNA processing</keyword>
<dbReference type="FunFam" id="1.10.1520.10:FF:000001">
    <property type="entry name" value="Ribonuclease 3"/>
    <property type="match status" value="1"/>
</dbReference>
<dbReference type="GO" id="GO:0003725">
    <property type="term" value="F:double-stranded RNA binding"/>
    <property type="evidence" value="ECO:0007669"/>
    <property type="project" value="TreeGrafter"/>
</dbReference>
<dbReference type="GO" id="GO:0006364">
    <property type="term" value="P:rRNA processing"/>
    <property type="evidence" value="ECO:0007669"/>
    <property type="project" value="UniProtKB-UniRule"/>
</dbReference>
<keyword evidence="10 15" id="KW-0479">Metal-binding</keyword>
<dbReference type="GO" id="GO:0006397">
    <property type="term" value="P:mRNA processing"/>
    <property type="evidence" value="ECO:0007669"/>
    <property type="project" value="UniProtKB-UniRule"/>
</dbReference>
<dbReference type="InterPro" id="IPR036389">
    <property type="entry name" value="RNase_III_sf"/>
</dbReference>
<comment type="cofactor">
    <cofactor evidence="15">
        <name>Mg(2+)</name>
        <dbReference type="ChEBI" id="CHEBI:18420"/>
    </cofactor>
</comment>
<name>A0AAF0BMM9_9PROT</name>
<evidence type="ECO:0000259" key="16">
    <source>
        <dbReference type="PROSITE" id="PS50137"/>
    </source>
</evidence>
<feature type="domain" description="DRBM" evidence="16">
    <location>
        <begin position="149"/>
        <end position="218"/>
    </location>
</feature>
<evidence type="ECO:0000256" key="2">
    <source>
        <dbReference type="ARBA" id="ARBA00004496"/>
    </source>
</evidence>
<feature type="domain" description="RNase III" evidence="17">
    <location>
        <begin position="1"/>
        <end position="124"/>
    </location>
</feature>
<keyword evidence="15" id="KW-0699">rRNA-binding</keyword>
<keyword evidence="11 15" id="KW-0255">Endonuclease</keyword>
<dbReference type="Pfam" id="PF14622">
    <property type="entry name" value="Ribonucleas_3_3"/>
    <property type="match status" value="1"/>
</dbReference>
<feature type="active site" evidence="15">
    <location>
        <position position="113"/>
    </location>
</feature>
<protein>
    <recommendedName>
        <fullName evidence="15">Ribonuclease 3</fullName>
        <ecNumber evidence="15">3.1.26.3</ecNumber>
    </recommendedName>
    <alternativeName>
        <fullName evidence="15">Ribonuclease III</fullName>
        <shortName evidence="15">RNase III</shortName>
    </alternativeName>
</protein>
<keyword evidence="13 15" id="KW-0460">Magnesium</keyword>
<comment type="subcellular location">
    <subcellularLocation>
        <location evidence="2 15">Cytoplasm</location>
    </subcellularLocation>
</comment>
<dbReference type="GO" id="GO:0046872">
    <property type="term" value="F:metal ion binding"/>
    <property type="evidence" value="ECO:0007669"/>
    <property type="project" value="UniProtKB-KW"/>
</dbReference>
<dbReference type="PROSITE" id="PS50142">
    <property type="entry name" value="RNASE_3_2"/>
    <property type="match status" value="1"/>
</dbReference>
<evidence type="ECO:0000313" key="18">
    <source>
        <dbReference type="EMBL" id="WCL55742.1"/>
    </source>
</evidence>
<dbReference type="GO" id="GO:0010468">
    <property type="term" value="P:regulation of gene expression"/>
    <property type="evidence" value="ECO:0007669"/>
    <property type="project" value="TreeGrafter"/>
</dbReference>
<evidence type="ECO:0000256" key="9">
    <source>
        <dbReference type="ARBA" id="ARBA00022722"/>
    </source>
</evidence>
<evidence type="ECO:0000256" key="14">
    <source>
        <dbReference type="ARBA" id="ARBA00022884"/>
    </source>
</evidence>
<dbReference type="NCBIfam" id="TIGR02191">
    <property type="entry name" value="RNaseIII"/>
    <property type="match status" value="1"/>
</dbReference>
<dbReference type="SUPFAM" id="SSF54768">
    <property type="entry name" value="dsRNA-binding domain-like"/>
    <property type="match status" value="1"/>
</dbReference>
<dbReference type="SMART" id="SM00358">
    <property type="entry name" value="DSRM"/>
    <property type="match status" value="1"/>
</dbReference>
<evidence type="ECO:0000256" key="6">
    <source>
        <dbReference type="ARBA" id="ARBA00022552"/>
    </source>
</evidence>
<dbReference type="InterPro" id="IPR014720">
    <property type="entry name" value="dsRBD_dom"/>
</dbReference>
<proteinExistence type="inferred from homology"/>
<dbReference type="Gene3D" id="1.10.1520.10">
    <property type="entry name" value="Ribonuclease III domain"/>
    <property type="match status" value="1"/>
</dbReference>
<keyword evidence="5 15" id="KW-0963">Cytoplasm</keyword>
<dbReference type="CDD" id="cd10845">
    <property type="entry name" value="DSRM_RNAse_III_family"/>
    <property type="match status" value="1"/>
</dbReference>
<gene>
    <name evidence="15 18" type="primary">rnc</name>
    <name evidence="18" type="ORF">PH603_08235</name>
</gene>
<comment type="catalytic activity">
    <reaction evidence="1 15">
        <text>Endonucleolytic cleavage to 5'-phosphomonoester.</text>
        <dbReference type="EC" id="3.1.26.3"/>
    </reaction>
</comment>
<dbReference type="GO" id="GO:0004525">
    <property type="term" value="F:ribonuclease III activity"/>
    <property type="evidence" value="ECO:0007669"/>
    <property type="project" value="UniProtKB-UniRule"/>
</dbReference>
<dbReference type="AlphaFoldDB" id="A0AAF0BMM9"/>
<keyword evidence="8 15" id="KW-0819">tRNA processing</keyword>
<dbReference type="GO" id="GO:0042802">
    <property type="term" value="F:identical protein binding"/>
    <property type="evidence" value="ECO:0007669"/>
    <property type="project" value="UniProtKB-ARBA"/>
</dbReference>
<dbReference type="EMBL" id="CP116805">
    <property type="protein sequence ID" value="WCL55742.1"/>
    <property type="molecule type" value="Genomic_DNA"/>
</dbReference>
<evidence type="ECO:0000313" key="19">
    <source>
        <dbReference type="Proteomes" id="UP001217500"/>
    </source>
</evidence>
<dbReference type="GO" id="GO:0005737">
    <property type="term" value="C:cytoplasm"/>
    <property type="evidence" value="ECO:0007669"/>
    <property type="project" value="UniProtKB-SubCell"/>
</dbReference>
<feature type="binding site" evidence="15">
    <location>
        <position position="37"/>
    </location>
    <ligand>
        <name>Mg(2+)</name>
        <dbReference type="ChEBI" id="CHEBI:18420"/>
    </ligand>
</feature>
<dbReference type="CDD" id="cd00593">
    <property type="entry name" value="RIBOc"/>
    <property type="match status" value="1"/>
</dbReference>
<feature type="binding site" evidence="15">
    <location>
        <position position="110"/>
    </location>
    <ligand>
        <name>Mg(2+)</name>
        <dbReference type="ChEBI" id="CHEBI:18420"/>
    </ligand>
</feature>
<evidence type="ECO:0000256" key="4">
    <source>
        <dbReference type="ARBA" id="ARBA00011738"/>
    </source>
</evidence>
<evidence type="ECO:0000256" key="5">
    <source>
        <dbReference type="ARBA" id="ARBA00022490"/>
    </source>
</evidence>
<organism evidence="18 19">
    <name type="scientific">Gimibacter soli</name>
    <dbReference type="NCBI Taxonomy" id="3024400"/>
    <lineage>
        <taxon>Bacteria</taxon>
        <taxon>Pseudomonadati</taxon>
        <taxon>Pseudomonadota</taxon>
        <taxon>Alphaproteobacteria</taxon>
        <taxon>Kordiimonadales</taxon>
        <taxon>Temperatibacteraceae</taxon>
        <taxon>Gimibacter</taxon>
    </lineage>
</organism>
<dbReference type="GO" id="GO:0008033">
    <property type="term" value="P:tRNA processing"/>
    <property type="evidence" value="ECO:0007669"/>
    <property type="project" value="UniProtKB-KW"/>
</dbReference>
<dbReference type="InterPro" id="IPR011907">
    <property type="entry name" value="RNase_III"/>
</dbReference>
<dbReference type="PANTHER" id="PTHR11207:SF0">
    <property type="entry name" value="RIBONUCLEASE 3"/>
    <property type="match status" value="1"/>
</dbReference>
<dbReference type="Gene3D" id="3.30.160.20">
    <property type="match status" value="1"/>
</dbReference>
<evidence type="ECO:0000259" key="17">
    <source>
        <dbReference type="PROSITE" id="PS50142"/>
    </source>
</evidence>
<keyword evidence="9 15" id="KW-0540">Nuclease</keyword>
<evidence type="ECO:0000256" key="12">
    <source>
        <dbReference type="ARBA" id="ARBA00022801"/>
    </source>
</evidence>
<dbReference type="Pfam" id="PF00035">
    <property type="entry name" value="dsrm"/>
    <property type="match status" value="1"/>
</dbReference>
<evidence type="ECO:0000256" key="13">
    <source>
        <dbReference type="ARBA" id="ARBA00022842"/>
    </source>
</evidence>
<dbReference type="HAMAP" id="MF_00104">
    <property type="entry name" value="RNase_III"/>
    <property type="match status" value="1"/>
</dbReference>
<dbReference type="PROSITE" id="PS50137">
    <property type="entry name" value="DS_RBD"/>
    <property type="match status" value="1"/>
</dbReference>
<dbReference type="GO" id="GO:0019843">
    <property type="term" value="F:rRNA binding"/>
    <property type="evidence" value="ECO:0007669"/>
    <property type="project" value="UniProtKB-KW"/>
</dbReference>
<evidence type="ECO:0000256" key="11">
    <source>
        <dbReference type="ARBA" id="ARBA00022759"/>
    </source>
</evidence>
<dbReference type="EC" id="3.1.26.3" evidence="15"/>
<dbReference type="Proteomes" id="UP001217500">
    <property type="component" value="Chromosome"/>
</dbReference>
<comment type="subunit">
    <text evidence="4 15">Homodimer.</text>
</comment>
<feature type="active site" evidence="15">
    <location>
        <position position="41"/>
    </location>
</feature>
<dbReference type="SUPFAM" id="SSF69065">
    <property type="entry name" value="RNase III domain-like"/>
    <property type="match status" value="1"/>
</dbReference>
<evidence type="ECO:0000256" key="15">
    <source>
        <dbReference type="HAMAP-Rule" id="MF_00104"/>
    </source>
</evidence>
<dbReference type="RefSeq" id="WP_289505599.1">
    <property type="nucleotide sequence ID" value="NZ_CP116805.1"/>
</dbReference>
<dbReference type="FunFam" id="3.30.160.20:FF:000003">
    <property type="entry name" value="Ribonuclease 3"/>
    <property type="match status" value="1"/>
</dbReference>
<keyword evidence="12 15" id="KW-0378">Hydrolase</keyword>
<evidence type="ECO:0000256" key="7">
    <source>
        <dbReference type="ARBA" id="ARBA00022664"/>
    </source>
</evidence>
<dbReference type="SMART" id="SM00535">
    <property type="entry name" value="RIBOc"/>
    <property type="match status" value="1"/>
</dbReference>
<evidence type="ECO:0000256" key="8">
    <source>
        <dbReference type="ARBA" id="ARBA00022694"/>
    </source>
</evidence>
<dbReference type="PROSITE" id="PS00517">
    <property type="entry name" value="RNASE_3_1"/>
    <property type="match status" value="1"/>
</dbReference>